<feature type="domain" description="FAD-binding" evidence="2">
    <location>
        <begin position="1"/>
        <end position="337"/>
    </location>
</feature>
<evidence type="ECO:0000256" key="1">
    <source>
        <dbReference type="SAM" id="SignalP"/>
    </source>
</evidence>
<organism evidence="3 4">
    <name type="scientific">Streptomyces glaucescens</name>
    <dbReference type="NCBI Taxonomy" id="1907"/>
    <lineage>
        <taxon>Bacteria</taxon>
        <taxon>Bacillati</taxon>
        <taxon>Actinomycetota</taxon>
        <taxon>Actinomycetes</taxon>
        <taxon>Kitasatosporales</taxon>
        <taxon>Streptomycetaceae</taxon>
        <taxon>Streptomyces</taxon>
    </lineage>
</organism>
<dbReference type="InterPro" id="IPR002938">
    <property type="entry name" value="FAD-bd"/>
</dbReference>
<keyword evidence="1" id="KW-0732">Signal</keyword>
<reference evidence="4" key="1">
    <citation type="journal article" date="2015" name="J. Biotechnol.">
        <title>Complete genome sequence of the actinobacterium Streptomyces glaucescens GLA.O (DSM 40922) consisting of a linear chromosome and one linear plasmid.</title>
        <authorList>
            <person name="Ortseifen V."/>
            <person name="Winkler A."/>
            <person name="Albersmeier A."/>
            <person name="Wendler S."/>
            <person name="Puhler A."/>
            <person name="Kalinowski J."/>
            <person name="Ruckert C."/>
        </authorList>
    </citation>
    <scope>NUCLEOTIDE SEQUENCE [LARGE SCALE GENOMIC DNA]</scope>
    <source>
        <strain evidence="4">DSM 40922 / GLA O</strain>
    </source>
</reference>
<dbReference type="SUPFAM" id="SSF51905">
    <property type="entry name" value="FAD/NAD(P)-binding domain"/>
    <property type="match status" value="1"/>
</dbReference>
<dbReference type="AlphaFoldDB" id="A0A089XLX4"/>
<sequence>MIIGGSLAGMLAAAAVAGHADTIAIIESHEIPDGPRPRAGVPQAAHFHTLLSSGAEAIEELLPGSVAQLVDAGANRVPVTTNVIMYAPEGWYRRWQRTTHFQITASRDLTDSVIRQRVLKTPGVTVHQRTKVTGLLGDAHRVTGVRLRSPAGEETELAADLVIDASGRSSRTPHWLRSFGITGLSEARIDSGLSYASRIYRAPVPTRDWPIINIQADFRRGQPQAGGIIPIEHDRWHVSLIGPPGAEPGRDADSFEQYAKTLRHPLVADLLTRATPLTDVTFTRTTTNRRYFYERLRTWPDGFLVVGDAVAAFNPVYGQGMTVAAHGAAAIRRALAAGGLADAAVRRTQRAIASSVQAAWSLSVGTDIHRPTTSGARPNAVDRLLQRYVSRLSHTATGSHLAATALTDVLMLHAPPLSLVTPKMLVAALRGPGRPELAGPPLSPAERQVLIDGTRPDTV</sequence>
<feature type="signal peptide" evidence="1">
    <location>
        <begin position="1"/>
        <end position="20"/>
    </location>
</feature>
<dbReference type="GO" id="GO:0004497">
    <property type="term" value="F:monooxygenase activity"/>
    <property type="evidence" value="ECO:0007669"/>
    <property type="project" value="UniProtKB-KW"/>
</dbReference>
<name>A0A089XLX4_STRGA</name>
<dbReference type="KEGG" id="sgu:SGLAU_31505"/>
<protein>
    <submittedName>
        <fullName evidence="3">Monooxygenase</fullName>
    </submittedName>
</protein>
<dbReference type="InterPro" id="IPR036188">
    <property type="entry name" value="FAD/NAD-bd_sf"/>
</dbReference>
<dbReference type="Gene3D" id="3.50.50.60">
    <property type="entry name" value="FAD/NAD(P)-binding domain"/>
    <property type="match status" value="1"/>
</dbReference>
<dbReference type="GO" id="GO:0071949">
    <property type="term" value="F:FAD binding"/>
    <property type="evidence" value="ECO:0007669"/>
    <property type="project" value="InterPro"/>
</dbReference>
<evidence type="ECO:0000259" key="2">
    <source>
        <dbReference type="Pfam" id="PF01494"/>
    </source>
</evidence>
<feature type="chain" id="PRO_5039080713" evidence="1">
    <location>
        <begin position="21"/>
        <end position="459"/>
    </location>
</feature>
<evidence type="ECO:0000313" key="4">
    <source>
        <dbReference type="Proteomes" id="UP000029482"/>
    </source>
</evidence>
<dbReference type="STRING" id="1907.SGLAU_31505"/>
<gene>
    <name evidence="3" type="ORF">SGLAU_31505</name>
</gene>
<dbReference type="Proteomes" id="UP000029482">
    <property type="component" value="Chromosome"/>
</dbReference>
<accession>A0A089XLX4</accession>
<dbReference type="PANTHER" id="PTHR43422">
    <property type="entry name" value="THIAMINE THIAZOLE SYNTHASE"/>
    <property type="match status" value="1"/>
</dbReference>
<dbReference type="EMBL" id="CP009438">
    <property type="protein sequence ID" value="AIS02235.1"/>
    <property type="molecule type" value="Genomic_DNA"/>
</dbReference>
<dbReference type="eggNOG" id="COG0644">
    <property type="taxonomic scope" value="Bacteria"/>
</dbReference>
<dbReference type="HOGENOM" id="CLU_028028_2_1_11"/>
<keyword evidence="3" id="KW-0560">Oxidoreductase</keyword>
<evidence type="ECO:0000313" key="3">
    <source>
        <dbReference type="EMBL" id="AIS02235.1"/>
    </source>
</evidence>
<dbReference type="Pfam" id="PF01494">
    <property type="entry name" value="FAD_binding_3"/>
    <property type="match status" value="1"/>
</dbReference>
<keyword evidence="3" id="KW-0503">Monooxygenase</keyword>
<keyword evidence="4" id="KW-1185">Reference proteome</keyword>
<proteinExistence type="predicted"/>
<dbReference type="PANTHER" id="PTHR43422:SF3">
    <property type="entry name" value="THIAMINE THIAZOLE SYNTHASE"/>
    <property type="match status" value="1"/>
</dbReference>